<evidence type="ECO:0008006" key="3">
    <source>
        <dbReference type="Google" id="ProtNLM"/>
    </source>
</evidence>
<proteinExistence type="predicted"/>
<evidence type="ECO:0000313" key="2">
    <source>
        <dbReference type="Proteomes" id="UP000008467"/>
    </source>
</evidence>
<dbReference type="AlphaFoldDB" id="F2JK25"/>
<dbReference type="HOGENOM" id="CLU_111488_0_0_9"/>
<gene>
    <name evidence="1" type="ordered locus">Clole_2740</name>
</gene>
<dbReference type="RefSeq" id="WP_013657732.1">
    <property type="nucleotide sequence ID" value="NC_015275.1"/>
</dbReference>
<organism evidence="1 2">
    <name type="scientific">Cellulosilyticum lentocellum (strain ATCC 49066 / DSM 5427 / NCIMB 11756 / RHM5)</name>
    <name type="common">Clostridium lentocellum</name>
    <dbReference type="NCBI Taxonomy" id="642492"/>
    <lineage>
        <taxon>Bacteria</taxon>
        <taxon>Bacillati</taxon>
        <taxon>Bacillota</taxon>
        <taxon>Clostridia</taxon>
        <taxon>Lachnospirales</taxon>
        <taxon>Cellulosilyticaceae</taxon>
        <taxon>Cellulosilyticum</taxon>
    </lineage>
</organism>
<dbReference type="Proteomes" id="UP000008467">
    <property type="component" value="Chromosome"/>
</dbReference>
<dbReference type="Pfam" id="PF10076">
    <property type="entry name" value="Phage_Mu_Gp48"/>
    <property type="match status" value="1"/>
</dbReference>
<dbReference type="KEGG" id="cle:Clole_2740"/>
<dbReference type="InterPro" id="IPR018755">
    <property type="entry name" value="Phage_Mu_Gp48"/>
</dbReference>
<name>F2JK25_CELLD</name>
<sequence>MPKIFDYWIPKIQDINEFKKLADAEQSEIDLFNQKVKQFPKEIIVSTATNVGLSRYENMLGLHKKETTELRRTHIIQNLNNSLPFTLQYFNNLLNNVIGKDDYWLEISGYHLELGVISTKEDLLEMLREDLRKKIPANMGTSVKVLESIDSTSYTGFYVQTADVITI</sequence>
<keyword evidence="2" id="KW-1185">Reference proteome</keyword>
<reference evidence="1 2" key="1">
    <citation type="journal article" date="2011" name="J. Bacteriol.">
        <title>Complete genome sequence of the cellulose-degrading bacterium Cellulosilyticum lentocellum.</title>
        <authorList>
            <consortium name="US DOE Joint Genome Institute"/>
            <person name="Miller D.A."/>
            <person name="Suen G."/>
            <person name="Bruce D."/>
            <person name="Copeland A."/>
            <person name="Cheng J.F."/>
            <person name="Detter C."/>
            <person name="Goodwin L.A."/>
            <person name="Han C.S."/>
            <person name="Hauser L.J."/>
            <person name="Land M.L."/>
            <person name="Lapidus A."/>
            <person name="Lucas S."/>
            <person name="Meincke L."/>
            <person name="Pitluck S."/>
            <person name="Tapia R."/>
            <person name="Teshima H."/>
            <person name="Woyke T."/>
            <person name="Fox B.G."/>
            <person name="Angert E.R."/>
            <person name="Currie C.R."/>
        </authorList>
    </citation>
    <scope>NUCLEOTIDE SEQUENCE [LARGE SCALE GENOMIC DNA]</scope>
    <source>
        <strain evidence="2">ATCC 49066 / DSM 5427 / NCIMB 11756 / RHM5</strain>
    </source>
</reference>
<dbReference type="STRING" id="642492.Clole_2740"/>
<evidence type="ECO:0000313" key="1">
    <source>
        <dbReference type="EMBL" id="ADZ84440.1"/>
    </source>
</evidence>
<accession>F2JK25</accession>
<dbReference type="EMBL" id="CP002582">
    <property type="protein sequence ID" value="ADZ84440.1"/>
    <property type="molecule type" value="Genomic_DNA"/>
</dbReference>
<protein>
    <recommendedName>
        <fullName evidence="3">DUF2313 domain-containing protein</fullName>
    </recommendedName>
</protein>